<evidence type="ECO:0000256" key="2">
    <source>
        <dbReference type="ARBA" id="ARBA00023002"/>
    </source>
</evidence>
<keyword evidence="2" id="KW-0560">Oxidoreductase</keyword>
<protein>
    <submittedName>
        <fullName evidence="4">NADPH:quinone reductase</fullName>
    </submittedName>
</protein>
<evidence type="ECO:0000256" key="1">
    <source>
        <dbReference type="ARBA" id="ARBA00022857"/>
    </source>
</evidence>
<organism evidence="4 5">
    <name type="scientific">Salinisphaera orenii YIM 95161</name>
    <dbReference type="NCBI Taxonomy" id="1051139"/>
    <lineage>
        <taxon>Bacteria</taxon>
        <taxon>Pseudomonadati</taxon>
        <taxon>Pseudomonadota</taxon>
        <taxon>Gammaproteobacteria</taxon>
        <taxon>Salinisphaerales</taxon>
        <taxon>Salinisphaeraceae</taxon>
        <taxon>Salinisphaera</taxon>
    </lineage>
</organism>
<dbReference type="RefSeq" id="WP_123591953.1">
    <property type="nucleotide sequence ID" value="NZ_AYKF01000109.1"/>
</dbReference>
<reference evidence="4 5" key="1">
    <citation type="submission" date="2013-10" db="EMBL/GenBank/DDBJ databases">
        <title>Salinisphaera halophila YIM 95161 Genome Sequencing.</title>
        <authorList>
            <person name="Lai Q."/>
            <person name="Li C."/>
            <person name="Shao Z."/>
        </authorList>
    </citation>
    <scope>NUCLEOTIDE SEQUENCE [LARGE SCALE GENOMIC DNA]</scope>
    <source>
        <strain evidence="4 5">YIM 95161</strain>
    </source>
</reference>
<dbReference type="SMART" id="SM00829">
    <property type="entry name" value="PKS_ER"/>
    <property type="match status" value="1"/>
</dbReference>
<dbReference type="SUPFAM" id="SSF50129">
    <property type="entry name" value="GroES-like"/>
    <property type="match status" value="1"/>
</dbReference>
<dbReference type="GO" id="GO:0070402">
    <property type="term" value="F:NADPH binding"/>
    <property type="evidence" value="ECO:0007669"/>
    <property type="project" value="TreeGrafter"/>
</dbReference>
<sequence length="330" mass="34520">MTQAIRFHETGGPEVLRYEDVEVGEPGAGEVRVQVEAIGLNRAEAMFRSGAYLEDPKLPAGIGYEGAGIVEAVGADVTGVAAGDAVSVIPAFSMNDYSFYAERAIVPAHAVTPRPRGLDAVQASAVWMPFLTAYGALIEIGELAAGDAVIIPAASSSVGLAAIEIANRVGAISIAATRTSAKVDELKKAGAAHVIATEEQDLAAEVMRITDNAGARVVFDPVAGSGVETLVDAMAPAGILFVYGALSGEPTPFPLIKGLNKALTMRGYTLFEVIGDPERFARGKRFVTDGLEAGDFTATVSRTFGFAEMVEAHRYMESNQQFGKIVVTVP</sequence>
<dbReference type="Proteomes" id="UP000285123">
    <property type="component" value="Unassembled WGS sequence"/>
</dbReference>
<proteinExistence type="predicted"/>
<evidence type="ECO:0000259" key="3">
    <source>
        <dbReference type="SMART" id="SM00829"/>
    </source>
</evidence>
<comment type="caution">
    <text evidence="4">The sequence shown here is derived from an EMBL/GenBank/DDBJ whole genome shotgun (WGS) entry which is preliminary data.</text>
</comment>
<dbReference type="Gene3D" id="3.90.180.10">
    <property type="entry name" value="Medium-chain alcohol dehydrogenases, catalytic domain"/>
    <property type="match status" value="1"/>
</dbReference>
<name>A0A423PJQ0_9GAMM</name>
<dbReference type="InterPro" id="IPR013154">
    <property type="entry name" value="ADH-like_N"/>
</dbReference>
<evidence type="ECO:0000313" key="5">
    <source>
        <dbReference type="Proteomes" id="UP000285123"/>
    </source>
</evidence>
<accession>A0A423PJQ0</accession>
<dbReference type="SUPFAM" id="SSF51735">
    <property type="entry name" value="NAD(P)-binding Rossmann-fold domains"/>
    <property type="match status" value="1"/>
</dbReference>
<dbReference type="PANTHER" id="PTHR48106:SF5">
    <property type="entry name" value="ZINC-CONTAINING ALCOHOL DEHYDROGENASE"/>
    <property type="match status" value="1"/>
</dbReference>
<dbReference type="PANTHER" id="PTHR48106">
    <property type="entry name" value="QUINONE OXIDOREDUCTASE PIG3-RELATED"/>
    <property type="match status" value="1"/>
</dbReference>
<dbReference type="Pfam" id="PF08240">
    <property type="entry name" value="ADH_N"/>
    <property type="match status" value="1"/>
</dbReference>
<dbReference type="GO" id="GO:0016651">
    <property type="term" value="F:oxidoreductase activity, acting on NAD(P)H"/>
    <property type="evidence" value="ECO:0007669"/>
    <property type="project" value="TreeGrafter"/>
</dbReference>
<dbReference type="InterPro" id="IPR020843">
    <property type="entry name" value="ER"/>
</dbReference>
<dbReference type="InterPro" id="IPR011032">
    <property type="entry name" value="GroES-like_sf"/>
</dbReference>
<dbReference type="OrthoDB" id="4190732at2"/>
<dbReference type="InterPro" id="IPR013149">
    <property type="entry name" value="ADH-like_C"/>
</dbReference>
<dbReference type="EMBL" id="AYKF01000109">
    <property type="protein sequence ID" value="ROO25826.1"/>
    <property type="molecule type" value="Genomic_DNA"/>
</dbReference>
<dbReference type="InterPro" id="IPR036291">
    <property type="entry name" value="NAD(P)-bd_dom_sf"/>
</dbReference>
<dbReference type="AlphaFoldDB" id="A0A423PJQ0"/>
<dbReference type="Gene3D" id="3.40.50.720">
    <property type="entry name" value="NAD(P)-binding Rossmann-like Domain"/>
    <property type="match status" value="1"/>
</dbReference>
<dbReference type="CDD" id="cd08268">
    <property type="entry name" value="MDR2"/>
    <property type="match status" value="1"/>
</dbReference>
<evidence type="ECO:0000313" key="4">
    <source>
        <dbReference type="EMBL" id="ROO25826.1"/>
    </source>
</evidence>
<gene>
    <name evidence="4" type="ORF">SAHL_13610</name>
</gene>
<feature type="domain" description="Enoyl reductase (ER)" evidence="3">
    <location>
        <begin position="11"/>
        <end position="327"/>
    </location>
</feature>
<keyword evidence="1" id="KW-0521">NADP</keyword>
<dbReference type="Pfam" id="PF00107">
    <property type="entry name" value="ADH_zinc_N"/>
    <property type="match status" value="1"/>
</dbReference>